<dbReference type="OrthoDB" id="9803333at2"/>
<comment type="caution">
    <text evidence="3">The sequence shown here is derived from an EMBL/GenBank/DDBJ whole genome shotgun (WGS) entry which is preliminary data.</text>
</comment>
<dbReference type="EMBL" id="QJSP01000024">
    <property type="protein sequence ID" value="PYE12207.1"/>
    <property type="molecule type" value="Genomic_DNA"/>
</dbReference>
<dbReference type="Pfam" id="PF13561">
    <property type="entry name" value="adh_short_C2"/>
    <property type="match status" value="1"/>
</dbReference>
<organism evidence="3 4">
    <name type="scientific">Williamsia limnetica</name>
    <dbReference type="NCBI Taxonomy" id="882452"/>
    <lineage>
        <taxon>Bacteria</taxon>
        <taxon>Bacillati</taxon>
        <taxon>Actinomycetota</taxon>
        <taxon>Actinomycetes</taxon>
        <taxon>Mycobacteriales</taxon>
        <taxon>Nocardiaceae</taxon>
        <taxon>Williamsia</taxon>
    </lineage>
</organism>
<dbReference type="Pfam" id="PF00106">
    <property type="entry name" value="adh_short"/>
    <property type="match status" value="1"/>
</dbReference>
<protein>
    <submittedName>
        <fullName evidence="3">NAD(P)-dependent dehydrogenase (Short-subunit alcohol dehydrogenase family)</fullName>
    </submittedName>
</protein>
<evidence type="ECO:0000313" key="3">
    <source>
        <dbReference type="EMBL" id="PYE12207.1"/>
    </source>
</evidence>
<dbReference type="InterPro" id="IPR002347">
    <property type="entry name" value="SDR_fam"/>
</dbReference>
<dbReference type="SUPFAM" id="SSF51735">
    <property type="entry name" value="NAD(P)-binding Rossmann-fold domains"/>
    <property type="match status" value="1"/>
</dbReference>
<dbReference type="RefSeq" id="WP_110472630.1">
    <property type="nucleotide sequence ID" value="NZ_QJSP01000024.1"/>
</dbReference>
<keyword evidence="2" id="KW-0560">Oxidoreductase</keyword>
<comment type="similarity">
    <text evidence="1">Belongs to the short-chain dehydrogenases/reductases (SDR) family.</text>
</comment>
<gene>
    <name evidence="3" type="ORF">DFR67_12447</name>
</gene>
<dbReference type="GO" id="GO:0016491">
    <property type="term" value="F:oxidoreductase activity"/>
    <property type="evidence" value="ECO:0007669"/>
    <property type="project" value="UniProtKB-KW"/>
</dbReference>
<keyword evidence="4" id="KW-1185">Reference proteome</keyword>
<dbReference type="AlphaFoldDB" id="A0A318RM34"/>
<reference evidence="3 4" key="1">
    <citation type="submission" date="2018-06" db="EMBL/GenBank/DDBJ databases">
        <title>Genomic Encyclopedia of Type Strains, Phase IV (KMG-IV): sequencing the most valuable type-strain genomes for metagenomic binning, comparative biology and taxonomic classification.</title>
        <authorList>
            <person name="Goeker M."/>
        </authorList>
    </citation>
    <scope>NUCLEOTIDE SEQUENCE [LARGE SCALE GENOMIC DNA]</scope>
    <source>
        <strain evidence="3 4">DSM 45521</strain>
    </source>
</reference>
<name>A0A318RM34_WILLI</name>
<accession>A0A318RM34</accession>
<sequence length="284" mass="28950">MTGSVLVVIGVGGMGEAIARRLGSGRPTLIADHNAERVEGLREQLRHSGYDVHAQRVDVACRDSLRALAATAGGLGDITSVVHTAGVSPAQAPAHRIIEVDLIGTALSLEVFGSVIAPGGAGVYIASVAGHILGAAVDEASAAVLAGGTPDELADAALFDMPDVPDDLARALTYGYCKRGNQLRVQSAAPLWGDRGARVNSVSPGVVATEMGWEEFNADFAHDAYEAMISDSAAGRFGTAEDVAAATEFLLDNTKSSFITGTDLLVDGGVVAGLRSGRVGMAGA</sequence>
<dbReference type="PANTHER" id="PTHR24321:SF8">
    <property type="entry name" value="ESTRADIOL 17-BETA-DEHYDROGENASE 8-RELATED"/>
    <property type="match status" value="1"/>
</dbReference>
<dbReference type="PRINTS" id="PR00081">
    <property type="entry name" value="GDHRDH"/>
</dbReference>
<evidence type="ECO:0000256" key="1">
    <source>
        <dbReference type="ARBA" id="ARBA00006484"/>
    </source>
</evidence>
<dbReference type="NCBIfam" id="NF005395">
    <property type="entry name" value="PRK06940.1"/>
    <property type="match status" value="1"/>
</dbReference>
<evidence type="ECO:0000256" key="2">
    <source>
        <dbReference type="ARBA" id="ARBA00023002"/>
    </source>
</evidence>
<dbReference type="Gene3D" id="3.40.50.720">
    <property type="entry name" value="NAD(P)-binding Rossmann-like Domain"/>
    <property type="match status" value="1"/>
</dbReference>
<proteinExistence type="inferred from homology"/>
<dbReference type="InterPro" id="IPR036291">
    <property type="entry name" value="NAD(P)-bd_dom_sf"/>
</dbReference>
<dbReference type="Proteomes" id="UP000247591">
    <property type="component" value="Unassembled WGS sequence"/>
</dbReference>
<dbReference type="PANTHER" id="PTHR24321">
    <property type="entry name" value="DEHYDROGENASES, SHORT CHAIN"/>
    <property type="match status" value="1"/>
</dbReference>
<evidence type="ECO:0000313" key="4">
    <source>
        <dbReference type="Proteomes" id="UP000247591"/>
    </source>
</evidence>